<evidence type="ECO:0008006" key="11">
    <source>
        <dbReference type="Google" id="ProtNLM"/>
    </source>
</evidence>
<sequence>EVDTLLITNFGELETVMDNVLQRSGAIVQRELAEVSRAVVLFNLTELVRGLEAIKADLQEIHMTTKNLQNNSDHLARNLSDVKRALEAELQKCNSSCKESLQNYVANMSTNADFQQLPQIEDSLSSVTDVIVHGKIKEKVNRGLEEFNRIQLEIQNAVKDLIPQISQNMGRAGLAIREQSRRINQILRNVNAAVMNHSSKAVDMGEKVIREYGYYRYYAGLSVSSVMLLILLCCTLGLFCGFCGKRPEGYGDDCCTRATGARFLILSCHAKASIYDVLQVANLVNISEVTDYKSKYGIENVINQLKMRIDFGGNVTILTEDAKYELRNLAQSNITHINFSQFAEVLNKSIVTIDLDALASQLKKTASEIPRNSDQIRGTLNRQADILEWLHRNVVRQMEGQVRVLDKKTKALEENLKFNHSSLNESIGLILSEVAAAQDYLNFTASKEIKNLADMFAKAILDHIDQYLSRVVNMTTTKVGQCQPMSQVYNATVIAVCNQILDPFNGFWASIGWCLVLFIPAIILSVKLAALYQKSDPYPGPLVESEYLYDAYGDRDNIPLANVDKKNYHRRYHETYDNSSGYYGGDYSAHLGRGGDRGGGRDRASPAAHSDARYTDMAPKYVLLRHWEYPNGGPPRYHSPPLSTEYERPPPYYYPGPGFLIFCHTESQMLVKEFKLVKFGSSALKVI</sequence>
<dbReference type="OrthoDB" id="6229420at2759"/>
<name>A0A6L2Q403_COPFO</name>
<comment type="caution">
    <text evidence="9">The sequence shown here is derived from an EMBL/GenBank/DDBJ whole genome shotgun (WGS) entry which is preliminary data.</text>
</comment>
<protein>
    <recommendedName>
        <fullName evidence="11">Prominin-like protein</fullName>
    </recommendedName>
</protein>
<comment type="subcellular location">
    <subcellularLocation>
        <location evidence="1">Membrane</location>
        <topology evidence="1">Multi-pass membrane protein</topology>
    </subcellularLocation>
</comment>
<dbReference type="GO" id="GO:0016020">
    <property type="term" value="C:membrane"/>
    <property type="evidence" value="ECO:0007669"/>
    <property type="project" value="UniProtKB-SubCell"/>
</dbReference>
<keyword evidence="5 8" id="KW-0472">Membrane</keyword>
<keyword evidence="3 8" id="KW-0812">Transmembrane</keyword>
<dbReference type="InterPro" id="IPR008795">
    <property type="entry name" value="Prominin"/>
</dbReference>
<proteinExistence type="inferred from homology"/>
<dbReference type="EMBL" id="BLKM01000921">
    <property type="protein sequence ID" value="GFG39641.1"/>
    <property type="molecule type" value="Genomic_DNA"/>
</dbReference>
<evidence type="ECO:0000313" key="9">
    <source>
        <dbReference type="EMBL" id="GFG39641.1"/>
    </source>
</evidence>
<evidence type="ECO:0000256" key="7">
    <source>
        <dbReference type="SAM" id="Coils"/>
    </source>
</evidence>
<dbReference type="PANTHER" id="PTHR22730">
    <property type="entry name" value="PROMININ PROM PROTEIN"/>
    <property type="match status" value="1"/>
</dbReference>
<evidence type="ECO:0000313" key="10">
    <source>
        <dbReference type="Proteomes" id="UP000502823"/>
    </source>
</evidence>
<keyword evidence="4 8" id="KW-1133">Transmembrane helix</keyword>
<dbReference type="Proteomes" id="UP000502823">
    <property type="component" value="Unassembled WGS sequence"/>
</dbReference>
<accession>A0A6L2Q403</accession>
<feature type="non-terminal residue" evidence="9">
    <location>
        <position position="1"/>
    </location>
</feature>
<feature type="transmembrane region" description="Helical" evidence="8">
    <location>
        <begin position="507"/>
        <end position="526"/>
    </location>
</feature>
<organism evidence="9 10">
    <name type="scientific">Coptotermes formosanus</name>
    <name type="common">Formosan subterranean termite</name>
    <dbReference type="NCBI Taxonomy" id="36987"/>
    <lineage>
        <taxon>Eukaryota</taxon>
        <taxon>Metazoa</taxon>
        <taxon>Ecdysozoa</taxon>
        <taxon>Arthropoda</taxon>
        <taxon>Hexapoda</taxon>
        <taxon>Insecta</taxon>
        <taxon>Pterygota</taxon>
        <taxon>Neoptera</taxon>
        <taxon>Polyneoptera</taxon>
        <taxon>Dictyoptera</taxon>
        <taxon>Blattodea</taxon>
        <taxon>Blattoidea</taxon>
        <taxon>Termitoidae</taxon>
        <taxon>Rhinotermitidae</taxon>
        <taxon>Coptotermes</taxon>
    </lineage>
</organism>
<evidence type="ECO:0000256" key="8">
    <source>
        <dbReference type="SAM" id="Phobius"/>
    </source>
</evidence>
<keyword evidence="10" id="KW-1185">Reference proteome</keyword>
<dbReference type="PANTHER" id="PTHR22730:SF1">
    <property type="entry name" value="PROMININ-LIKE PROTEIN"/>
    <property type="match status" value="1"/>
</dbReference>
<gene>
    <name evidence="9" type="ORF">Cfor_00753</name>
</gene>
<dbReference type="AlphaFoldDB" id="A0A6L2Q403"/>
<evidence type="ECO:0000256" key="3">
    <source>
        <dbReference type="ARBA" id="ARBA00022692"/>
    </source>
</evidence>
<keyword evidence="7" id="KW-0175">Coiled coil</keyword>
<comment type="similarity">
    <text evidence="2">Belongs to the prominin family.</text>
</comment>
<evidence type="ECO:0000256" key="5">
    <source>
        <dbReference type="ARBA" id="ARBA00023136"/>
    </source>
</evidence>
<evidence type="ECO:0000256" key="6">
    <source>
        <dbReference type="ARBA" id="ARBA00023180"/>
    </source>
</evidence>
<dbReference type="InParanoid" id="A0A6L2Q403"/>
<evidence type="ECO:0000256" key="4">
    <source>
        <dbReference type="ARBA" id="ARBA00022989"/>
    </source>
</evidence>
<dbReference type="Pfam" id="PF05478">
    <property type="entry name" value="Prominin"/>
    <property type="match status" value="2"/>
</dbReference>
<evidence type="ECO:0000256" key="1">
    <source>
        <dbReference type="ARBA" id="ARBA00004141"/>
    </source>
</evidence>
<reference evidence="10" key="1">
    <citation type="submission" date="2020-01" db="EMBL/GenBank/DDBJ databases">
        <title>Draft genome sequence of the Termite Coptotermes fromosanus.</title>
        <authorList>
            <person name="Itakura S."/>
            <person name="Yosikawa Y."/>
            <person name="Umezawa K."/>
        </authorList>
    </citation>
    <scope>NUCLEOTIDE SEQUENCE [LARGE SCALE GENOMIC DNA]</scope>
</reference>
<feature type="coiled-coil region" evidence="7">
    <location>
        <begin position="51"/>
        <end position="103"/>
    </location>
</feature>
<evidence type="ECO:0000256" key="2">
    <source>
        <dbReference type="ARBA" id="ARBA00006058"/>
    </source>
</evidence>
<feature type="transmembrane region" description="Helical" evidence="8">
    <location>
        <begin position="217"/>
        <end position="239"/>
    </location>
</feature>
<dbReference type="FunCoup" id="A0A6L2Q403">
    <property type="interactions" value="59"/>
</dbReference>
<keyword evidence="6" id="KW-0325">Glycoprotein</keyword>